<keyword evidence="2" id="KW-1185">Reference proteome</keyword>
<dbReference type="Proteomes" id="UP000219546">
    <property type="component" value="Unassembled WGS sequence"/>
</dbReference>
<reference evidence="1 2" key="1">
    <citation type="submission" date="2017-08" db="EMBL/GenBank/DDBJ databases">
        <authorList>
            <person name="de Groot N.N."/>
        </authorList>
    </citation>
    <scope>NUCLEOTIDE SEQUENCE [LARGE SCALE GENOMIC DNA]</scope>
    <source>
        <strain evidence="1 2">JC228</strain>
    </source>
</reference>
<proteinExistence type="predicted"/>
<name>A0A285D797_9BACI</name>
<evidence type="ECO:0000313" key="2">
    <source>
        <dbReference type="Proteomes" id="UP000219546"/>
    </source>
</evidence>
<organism evidence="1 2">
    <name type="scientific">Bacillus oleivorans</name>
    <dbReference type="NCBI Taxonomy" id="1448271"/>
    <lineage>
        <taxon>Bacteria</taxon>
        <taxon>Bacillati</taxon>
        <taxon>Bacillota</taxon>
        <taxon>Bacilli</taxon>
        <taxon>Bacillales</taxon>
        <taxon>Bacillaceae</taxon>
        <taxon>Bacillus</taxon>
    </lineage>
</organism>
<accession>A0A285D797</accession>
<dbReference type="RefSeq" id="WP_097160355.1">
    <property type="nucleotide sequence ID" value="NZ_JBEPMQ010000014.1"/>
</dbReference>
<dbReference type="EMBL" id="OAOP01000011">
    <property type="protein sequence ID" value="SNX75226.1"/>
    <property type="molecule type" value="Genomic_DNA"/>
</dbReference>
<evidence type="ECO:0000313" key="1">
    <source>
        <dbReference type="EMBL" id="SNX75226.1"/>
    </source>
</evidence>
<protein>
    <submittedName>
        <fullName evidence="1">Uncharacterized protein</fullName>
    </submittedName>
</protein>
<sequence>MYWAFYLIIGLSRRYMGGDWNLEEGTRAFERVDSIWSGDQVFVPVSAQLGARSLILSRIFFLYSNCSGIING</sequence>
<dbReference type="AlphaFoldDB" id="A0A285D797"/>
<gene>
    <name evidence="1" type="ORF">SAMN05877753_11186</name>
</gene>